<feature type="domain" description="Cytosolic endo-beta-N-acetylglucosaminidase TIM barrel" evidence="1">
    <location>
        <begin position="149"/>
        <end position="233"/>
    </location>
</feature>
<dbReference type="PANTHER" id="PTHR13246:SF1">
    <property type="entry name" value="CYTOSOLIC ENDO-BETA-N-ACETYLGLUCOSAMINIDASE"/>
    <property type="match status" value="1"/>
</dbReference>
<dbReference type="GO" id="GO:0033925">
    <property type="term" value="F:mannosyl-glycoprotein endo-beta-N-acetylglucosaminidase activity"/>
    <property type="evidence" value="ECO:0007669"/>
    <property type="project" value="UniProtKB-EC"/>
</dbReference>
<dbReference type="PANTHER" id="PTHR13246">
    <property type="entry name" value="ENDO BETA N-ACETYLGLUCOSAMINIDASE"/>
    <property type="match status" value="1"/>
</dbReference>
<protein>
    <recommendedName>
        <fullName evidence="1">Cytosolic endo-beta-N-acetylglucosaminidase TIM barrel domain-containing protein</fullName>
    </recommendedName>
</protein>
<dbReference type="EMBL" id="JACEGQ020000008">
    <property type="protein sequence ID" value="KAH8501344.1"/>
    <property type="molecule type" value="Genomic_DNA"/>
</dbReference>
<name>A0A8T2Y865_POPDE</name>
<dbReference type="InterPro" id="IPR005201">
    <property type="entry name" value="TIM_ENGase"/>
</dbReference>
<sequence length="236" mass="26723">MQGGYVNDKWVQGGTNPDAYATWHWYLIDVFVYFSHSLVTLPPPCWTNTAHRRGVKVFGTFITEWDEGKLVRNKLLATMKSARMNAERLAELAVDLGFDGWLVNMEVNLHKQQILYLEEFVNHLTHTMHSLMPESLSNYPDLSGAVAGNRKFDVYMGMDVFGRKTFGGGQWNVELREFILLENKTFGANTGDSAFKTWTTNVTVDVLKKANVSAAIFAPGCLYETKQPPDFQTARN</sequence>
<evidence type="ECO:0000313" key="3">
    <source>
        <dbReference type="Proteomes" id="UP000807159"/>
    </source>
</evidence>
<keyword evidence="3" id="KW-1185">Reference proteome</keyword>
<reference evidence="2" key="1">
    <citation type="journal article" date="2021" name="J. Hered.">
        <title>Genome Assembly of Salicaceae Populus deltoides (Eastern Cottonwood) I-69 Based on Nanopore Sequencing and Hi-C Technologies.</title>
        <authorList>
            <person name="Bai S."/>
            <person name="Wu H."/>
            <person name="Zhang J."/>
            <person name="Pan Z."/>
            <person name="Zhao W."/>
            <person name="Li Z."/>
            <person name="Tong C."/>
        </authorList>
    </citation>
    <scope>NUCLEOTIDE SEQUENCE</scope>
    <source>
        <tissue evidence="2">Leaf</tissue>
    </source>
</reference>
<dbReference type="AlphaFoldDB" id="A0A8T2Y865"/>
<comment type="caution">
    <text evidence="2">The sequence shown here is derived from an EMBL/GenBank/DDBJ whole genome shotgun (WGS) entry which is preliminary data.</text>
</comment>
<dbReference type="Pfam" id="PF03644">
    <property type="entry name" value="Glyco_hydro_85"/>
    <property type="match status" value="2"/>
</dbReference>
<dbReference type="Gene3D" id="3.20.20.80">
    <property type="entry name" value="Glycosidases"/>
    <property type="match status" value="2"/>
</dbReference>
<gene>
    <name evidence="2" type="ORF">H0E87_016229</name>
</gene>
<accession>A0A8T2Y865</accession>
<dbReference type="InterPro" id="IPR032979">
    <property type="entry name" value="ENGase"/>
</dbReference>
<dbReference type="Proteomes" id="UP000807159">
    <property type="component" value="Chromosome 8"/>
</dbReference>
<dbReference type="GO" id="GO:0005829">
    <property type="term" value="C:cytosol"/>
    <property type="evidence" value="ECO:0007669"/>
    <property type="project" value="UniProtKB-SubCell"/>
</dbReference>
<feature type="domain" description="Cytosolic endo-beta-N-acetylglucosaminidase TIM barrel" evidence="1">
    <location>
        <begin position="6"/>
        <end position="136"/>
    </location>
</feature>
<evidence type="ECO:0000259" key="1">
    <source>
        <dbReference type="Pfam" id="PF03644"/>
    </source>
</evidence>
<evidence type="ECO:0000313" key="2">
    <source>
        <dbReference type="EMBL" id="KAH8501344.1"/>
    </source>
</evidence>
<proteinExistence type="predicted"/>
<organism evidence="2 3">
    <name type="scientific">Populus deltoides</name>
    <name type="common">Eastern poplar</name>
    <name type="synonym">Eastern cottonwood</name>
    <dbReference type="NCBI Taxonomy" id="3696"/>
    <lineage>
        <taxon>Eukaryota</taxon>
        <taxon>Viridiplantae</taxon>
        <taxon>Streptophyta</taxon>
        <taxon>Embryophyta</taxon>
        <taxon>Tracheophyta</taxon>
        <taxon>Spermatophyta</taxon>
        <taxon>Magnoliopsida</taxon>
        <taxon>eudicotyledons</taxon>
        <taxon>Gunneridae</taxon>
        <taxon>Pentapetalae</taxon>
        <taxon>rosids</taxon>
        <taxon>fabids</taxon>
        <taxon>Malpighiales</taxon>
        <taxon>Salicaceae</taxon>
        <taxon>Saliceae</taxon>
        <taxon>Populus</taxon>
    </lineage>
</organism>